<evidence type="ECO:0000313" key="3">
    <source>
        <dbReference type="Proteomes" id="UP000272942"/>
    </source>
</evidence>
<dbReference type="OrthoDB" id="10068888at2759"/>
<evidence type="ECO:0000256" key="1">
    <source>
        <dbReference type="SAM" id="MobiDB-lite"/>
    </source>
</evidence>
<feature type="compositionally biased region" description="Basic and acidic residues" evidence="1">
    <location>
        <begin position="374"/>
        <end position="395"/>
    </location>
</feature>
<accession>A0A183A9Q2</accession>
<dbReference type="EMBL" id="UZAN01040598">
    <property type="protein sequence ID" value="VDP70235.1"/>
    <property type="molecule type" value="Genomic_DNA"/>
</dbReference>
<evidence type="ECO:0000313" key="2">
    <source>
        <dbReference type="EMBL" id="VDP70235.1"/>
    </source>
</evidence>
<reference evidence="2 3" key="2">
    <citation type="submission" date="2018-11" db="EMBL/GenBank/DDBJ databases">
        <authorList>
            <consortium name="Pathogen Informatics"/>
        </authorList>
    </citation>
    <scope>NUCLEOTIDE SEQUENCE [LARGE SCALE GENOMIC DNA]</scope>
    <source>
        <strain evidence="2 3">Egypt</strain>
    </source>
</reference>
<name>A0A183A9Q2_9TREM</name>
<dbReference type="AlphaFoldDB" id="A0A183A9Q2"/>
<feature type="region of interest" description="Disordered" evidence="1">
    <location>
        <begin position="1"/>
        <end position="41"/>
    </location>
</feature>
<feature type="compositionally biased region" description="Basic and acidic residues" evidence="1">
    <location>
        <begin position="1"/>
        <end position="16"/>
    </location>
</feature>
<feature type="region of interest" description="Disordered" evidence="1">
    <location>
        <begin position="348"/>
        <end position="421"/>
    </location>
</feature>
<protein>
    <submittedName>
        <fullName evidence="4">Neogenin_C domain-containing protein</fullName>
    </submittedName>
</protein>
<feature type="compositionally biased region" description="Polar residues" evidence="1">
    <location>
        <begin position="360"/>
        <end position="370"/>
    </location>
</feature>
<proteinExistence type="predicted"/>
<feature type="compositionally biased region" description="Polar residues" evidence="1">
    <location>
        <begin position="396"/>
        <end position="410"/>
    </location>
</feature>
<feature type="compositionally biased region" description="Low complexity" evidence="1">
    <location>
        <begin position="19"/>
        <end position="34"/>
    </location>
</feature>
<reference evidence="4" key="1">
    <citation type="submission" date="2016-06" db="UniProtKB">
        <authorList>
            <consortium name="WormBaseParasite"/>
        </authorList>
    </citation>
    <scope>IDENTIFICATION</scope>
</reference>
<organism evidence="4">
    <name type="scientific">Echinostoma caproni</name>
    <dbReference type="NCBI Taxonomy" id="27848"/>
    <lineage>
        <taxon>Eukaryota</taxon>
        <taxon>Metazoa</taxon>
        <taxon>Spiralia</taxon>
        <taxon>Lophotrochozoa</taxon>
        <taxon>Platyhelminthes</taxon>
        <taxon>Trematoda</taxon>
        <taxon>Digenea</taxon>
        <taxon>Plagiorchiida</taxon>
        <taxon>Echinostomata</taxon>
        <taxon>Echinostomatoidea</taxon>
        <taxon>Echinostomatidae</taxon>
        <taxon>Echinostoma</taxon>
    </lineage>
</organism>
<evidence type="ECO:0000313" key="4">
    <source>
        <dbReference type="WBParaSite" id="ECPE_0000369001-mRNA-1"/>
    </source>
</evidence>
<dbReference type="WBParaSite" id="ECPE_0000369001-mRNA-1">
    <property type="protein sequence ID" value="ECPE_0000369001-mRNA-1"/>
    <property type="gene ID" value="ECPE_0000369001"/>
</dbReference>
<gene>
    <name evidence="2" type="ORF">ECPE_LOCUS3687</name>
</gene>
<keyword evidence="3" id="KW-1185">Reference proteome</keyword>
<dbReference type="Proteomes" id="UP000272942">
    <property type="component" value="Unassembled WGS sequence"/>
</dbReference>
<sequence length="474" mass="51021">MNARRRSLDKWQEDASKASSLADSPSPGSPSSRSGQLTRSASTNMCCLKEGDSAQMEPCSPGGRRTGVNSMNIAGQIPGNKPSDNGYMSTVARNELGRLTRNGCLSNGSNVSNPNMNNQSTPHINGTGLFNSIHRSASTQATFTPSTPNSNLVNSGHLPGASATNLAHISGAYANNTFVPHHHDVHQLNAATHLYHTHQQHSIQHPHHQGVNIQKPLIQQTPFMERTEMHHSNSTHPTVVHGPPSGALGSVLLRDPTYPHANAPRGPHTFIFPSGGLHNPQAIGAPHLNLFHSGTGANGTVRSHFLMRDLGAGTQFDHHFLNTMSNGQRALTAQAIELCNSLAAANSASLSSGGERPDEQQNSSQNQFTMNPEVKIHSGEIPEEEKTKSDTRMSEEPSSSDEQGSNQTADQMEDVISPQNRTLDNIRQTYFNTSEMETIKGDISCLSDAICELVNSDDADLREALNECDSDESS</sequence>